<reference evidence="2" key="1">
    <citation type="submission" date="2016-12" db="EMBL/GenBank/DDBJ databases">
        <title>Discovery of methanogenic haloarchaea.</title>
        <authorList>
            <person name="Sorokin D.Y."/>
            <person name="Makarova K.S."/>
            <person name="Abbas B."/>
            <person name="Ferrer M."/>
            <person name="Golyshin P.N."/>
        </authorList>
    </citation>
    <scope>NUCLEOTIDE SEQUENCE [LARGE SCALE GENOMIC DNA]</scope>
    <source>
        <strain evidence="2">HMET1</strain>
    </source>
</reference>
<accession>A0A1Q6DUB1</accession>
<dbReference type="Pfam" id="PF01797">
    <property type="entry name" value="Y1_Tnp"/>
    <property type="match status" value="1"/>
</dbReference>
<sequence>MFDNRGIIDELKERVRKIALGYDVKIKNQEVDEDYTHILFSSSLKTNMVGFIYSLEKALFFSLIGRG</sequence>
<dbReference type="GO" id="GO:0004803">
    <property type="term" value="F:transposase activity"/>
    <property type="evidence" value="ECO:0007669"/>
    <property type="project" value="InterPro"/>
</dbReference>
<dbReference type="EMBL" id="MSDW01000001">
    <property type="protein sequence ID" value="OKY77946.1"/>
    <property type="molecule type" value="Genomic_DNA"/>
</dbReference>
<name>A0A1Q6DUB1_METT1</name>
<gene>
    <name evidence="2" type="ORF">BTN85_0424</name>
</gene>
<dbReference type="InParanoid" id="A0A1Q6DUB1"/>
<evidence type="ECO:0000313" key="3">
    <source>
        <dbReference type="Proteomes" id="UP000185744"/>
    </source>
</evidence>
<keyword evidence="3" id="KW-1185">Reference proteome</keyword>
<dbReference type="SUPFAM" id="SSF143422">
    <property type="entry name" value="Transposase IS200-like"/>
    <property type="match status" value="1"/>
</dbReference>
<feature type="domain" description="Transposase IS200-like" evidence="1">
    <location>
        <begin position="4"/>
        <end position="56"/>
    </location>
</feature>
<dbReference type="InterPro" id="IPR036515">
    <property type="entry name" value="Transposase_17_sf"/>
</dbReference>
<dbReference type="AlphaFoldDB" id="A0A1Q6DUB1"/>
<dbReference type="GO" id="GO:0006313">
    <property type="term" value="P:DNA transposition"/>
    <property type="evidence" value="ECO:0007669"/>
    <property type="project" value="InterPro"/>
</dbReference>
<proteinExistence type="predicted"/>
<dbReference type="InterPro" id="IPR002686">
    <property type="entry name" value="Transposase_17"/>
</dbReference>
<protein>
    <submittedName>
        <fullName evidence="2">REP element-mobilizing transposase RayT</fullName>
    </submittedName>
</protein>
<comment type="caution">
    <text evidence="2">The sequence shown here is derived from an EMBL/GenBank/DDBJ whole genome shotgun (WGS) entry which is preliminary data.</text>
</comment>
<organism evidence="2 3">
    <name type="scientific">Methanohalarchaeum thermophilum</name>
    <dbReference type="NCBI Taxonomy" id="1903181"/>
    <lineage>
        <taxon>Archaea</taxon>
        <taxon>Methanobacteriati</taxon>
        <taxon>Methanobacteriota</taxon>
        <taxon>Methanonatronarchaeia</taxon>
        <taxon>Methanonatronarchaeales</taxon>
        <taxon>Methanonatronarchaeaceae</taxon>
        <taxon>Candidatus Methanohalarchaeum</taxon>
    </lineage>
</organism>
<evidence type="ECO:0000259" key="1">
    <source>
        <dbReference type="Pfam" id="PF01797"/>
    </source>
</evidence>
<evidence type="ECO:0000313" key="2">
    <source>
        <dbReference type="EMBL" id="OKY77946.1"/>
    </source>
</evidence>
<dbReference type="GO" id="GO:0003677">
    <property type="term" value="F:DNA binding"/>
    <property type="evidence" value="ECO:0007669"/>
    <property type="project" value="InterPro"/>
</dbReference>
<dbReference type="Proteomes" id="UP000185744">
    <property type="component" value="Unassembled WGS sequence"/>
</dbReference>